<organism evidence="7 8">
    <name type="scientific">Christensenella tenuis</name>
    <dbReference type="NCBI Taxonomy" id="2763033"/>
    <lineage>
        <taxon>Bacteria</taxon>
        <taxon>Bacillati</taxon>
        <taxon>Bacillota</taxon>
        <taxon>Clostridia</taxon>
        <taxon>Christensenellales</taxon>
        <taxon>Christensenellaceae</taxon>
        <taxon>Christensenella</taxon>
    </lineage>
</organism>
<comment type="caution">
    <text evidence="7">The sequence shown here is derived from an EMBL/GenBank/DDBJ whole genome shotgun (WGS) entry which is preliminary data.</text>
</comment>
<dbReference type="Proteomes" id="UP000606889">
    <property type="component" value="Unassembled WGS sequence"/>
</dbReference>
<dbReference type="CDD" id="cd00446">
    <property type="entry name" value="GrpE"/>
    <property type="match status" value="1"/>
</dbReference>
<evidence type="ECO:0000256" key="2">
    <source>
        <dbReference type="ARBA" id="ARBA00023186"/>
    </source>
</evidence>
<proteinExistence type="inferred from homology"/>
<dbReference type="InterPro" id="IPR013805">
    <property type="entry name" value="GrpE_CC"/>
</dbReference>
<dbReference type="PANTHER" id="PTHR21237">
    <property type="entry name" value="GRPE PROTEIN"/>
    <property type="match status" value="1"/>
</dbReference>
<reference evidence="7 8" key="1">
    <citation type="submission" date="2020-08" db="EMBL/GenBank/DDBJ databases">
        <title>Genome public.</title>
        <authorList>
            <person name="Liu C."/>
            <person name="Sun Q."/>
        </authorList>
    </citation>
    <scope>NUCLEOTIDE SEQUENCE [LARGE SCALE GENOMIC DNA]</scope>
    <source>
        <strain evidence="7 8">NSJ-35</strain>
    </source>
</reference>
<dbReference type="Gene3D" id="3.90.20.20">
    <property type="match status" value="1"/>
</dbReference>
<evidence type="ECO:0000313" key="8">
    <source>
        <dbReference type="Proteomes" id="UP000606889"/>
    </source>
</evidence>
<keyword evidence="3" id="KW-0963">Cytoplasm</keyword>
<dbReference type="NCBIfam" id="NF010738">
    <property type="entry name" value="PRK14140.1"/>
    <property type="match status" value="1"/>
</dbReference>
<gene>
    <name evidence="3 7" type="primary">grpE</name>
    <name evidence="7" type="ORF">H8S18_03255</name>
</gene>
<feature type="compositionally biased region" description="Basic and acidic residues" evidence="6">
    <location>
        <begin position="1"/>
        <end position="18"/>
    </location>
</feature>
<comment type="similarity">
    <text evidence="1 3 5">Belongs to the GrpE family.</text>
</comment>
<evidence type="ECO:0000256" key="3">
    <source>
        <dbReference type="HAMAP-Rule" id="MF_01151"/>
    </source>
</evidence>
<comment type="subunit">
    <text evidence="3">Homodimer.</text>
</comment>
<accession>A0ABR7EEA8</accession>
<dbReference type="PANTHER" id="PTHR21237:SF23">
    <property type="entry name" value="GRPE PROTEIN HOMOLOG, MITOCHONDRIAL"/>
    <property type="match status" value="1"/>
</dbReference>
<dbReference type="Gene3D" id="2.30.22.10">
    <property type="entry name" value="Head domain of nucleotide exchange factor GrpE"/>
    <property type="match status" value="1"/>
</dbReference>
<evidence type="ECO:0000256" key="4">
    <source>
        <dbReference type="RuleBase" id="RU000639"/>
    </source>
</evidence>
<evidence type="ECO:0000256" key="5">
    <source>
        <dbReference type="RuleBase" id="RU004478"/>
    </source>
</evidence>
<evidence type="ECO:0000256" key="1">
    <source>
        <dbReference type="ARBA" id="ARBA00009054"/>
    </source>
</evidence>
<comment type="function">
    <text evidence="3 4">Participates actively in the response to hyperosmotic and heat shock by preventing the aggregation of stress-denatured proteins, in association with DnaK and GrpE. It is the nucleotide exchange factor for DnaK and may function as a thermosensor. Unfolded proteins bind initially to DnaJ; upon interaction with the DnaJ-bound protein, DnaK hydrolyzes its bound ATP, resulting in the formation of a stable complex. GrpE releases ADP from DnaK; ATP binding to DnaK triggers the release of the substrate protein, thus completing the reaction cycle. Several rounds of ATP-dependent interactions between DnaJ, DnaK and GrpE are required for fully efficient folding.</text>
</comment>
<keyword evidence="3 4" id="KW-0346">Stress response</keyword>
<dbReference type="RefSeq" id="WP_186856848.1">
    <property type="nucleotide sequence ID" value="NZ_JACOON010000001.1"/>
</dbReference>
<comment type="subcellular location">
    <subcellularLocation>
        <location evidence="3">Cytoplasm</location>
    </subcellularLocation>
</comment>
<dbReference type="EMBL" id="JACOON010000001">
    <property type="protein sequence ID" value="MBC5647349.1"/>
    <property type="molecule type" value="Genomic_DNA"/>
</dbReference>
<dbReference type="Pfam" id="PF01025">
    <property type="entry name" value="GrpE"/>
    <property type="match status" value="1"/>
</dbReference>
<name>A0ABR7EEA8_9FIRM</name>
<protein>
    <recommendedName>
        <fullName evidence="3 4">Protein GrpE</fullName>
    </recommendedName>
    <alternativeName>
        <fullName evidence="3">HSP-70 cofactor</fullName>
    </alternativeName>
</protein>
<feature type="compositionally biased region" description="Basic and acidic residues" evidence="6">
    <location>
        <begin position="27"/>
        <end position="38"/>
    </location>
</feature>
<dbReference type="PROSITE" id="PS01071">
    <property type="entry name" value="GRPE"/>
    <property type="match status" value="1"/>
</dbReference>
<dbReference type="SUPFAM" id="SSF51064">
    <property type="entry name" value="Head domain of nucleotide exchange factor GrpE"/>
    <property type="match status" value="1"/>
</dbReference>
<dbReference type="PRINTS" id="PR00773">
    <property type="entry name" value="GRPEPROTEIN"/>
</dbReference>
<sequence>MAEKQEKQQVKQAAEEVKGQAVEDQVEEPKSGEKEEKKPAKHKTASKKDKTQEKIKILEAEKEEYLNALQRERADFENYKKRNATLAASSFQNGVADTVMVMLPILDNFERALAVECGDKAFFEGMNMIMRQMKDVLKNLGVEEIAADGQFDPELHNAVMQAEEEGAETNQIIEVLQKGYSLNGKVLRHSMVKVAK</sequence>
<dbReference type="SUPFAM" id="SSF58014">
    <property type="entry name" value="Coiled-coil domain of nucleotide exchange factor GrpE"/>
    <property type="match status" value="1"/>
</dbReference>
<dbReference type="HAMAP" id="MF_01151">
    <property type="entry name" value="GrpE"/>
    <property type="match status" value="1"/>
</dbReference>
<keyword evidence="8" id="KW-1185">Reference proteome</keyword>
<dbReference type="InterPro" id="IPR009012">
    <property type="entry name" value="GrpE_head"/>
</dbReference>
<feature type="region of interest" description="Disordered" evidence="6">
    <location>
        <begin position="1"/>
        <end position="54"/>
    </location>
</feature>
<evidence type="ECO:0000256" key="6">
    <source>
        <dbReference type="SAM" id="MobiDB-lite"/>
    </source>
</evidence>
<evidence type="ECO:0000313" key="7">
    <source>
        <dbReference type="EMBL" id="MBC5647349.1"/>
    </source>
</evidence>
<keyword evidence="2 3" id="KW-0143">Chaperone</keyword>
<dbReference type="InterPro" id="IPR000740">
    <property type="entry name" value="GrpE"/>
</dbReference>